<dbReference type="InterPro" id="IPR007577">
    <property type="entry name" value="GlycoTrfase_DXD_sugar-bd_CS"/>
</dbReference>
<dbReference type="InterPro" id="IPR051706">
    <property type="entry name" value="Glycosyltransferase_domain"/>
</dbReference>
<dbReference type="AlphaFoldDB" id="R7V1X8"/>
<dbReference type="GO" id="GO:0051999">
    <property type="term" value="P:mannosyl-inositol phosphorylceramide biosynthetic process"/>
    <property type="evidence" value="ECO:0007669"/>
    <property type="project" value="TreeGrafter"/>
</dbReference>
<dbReference type="OMA" id="FINSWIE"/>
<proteinExistence type="predicted"/>
<feature type="non-terminal residue" evidence="2">
    <location>
        <position position="185"/>
    </location>
</feature>
<keyword evidence="1" id="KW-0808">Transferase</keyword>
<name>R7V1X8_CAPTE</name>
<gene>
    <name evidence="2" type="ORF">CAPTEDRAFT_54872</name>
</gene>
<sequence length="185" mass="21646">RIPHIIHQVWDTRDIPHFFHAWVSRWMDVNPGWGYWLWTIDDAKLLIGSQYPEYLALFESYPEVIHRADAMRYFILHHFGGVYMDLDMEPLKPLDNWTSNYDVVLSQECYEHTYVVRGESEPNIVNGVMFARPQHPFFLSAVKSLPDAANKYFGDFLQATGPVFLSRVLKEYLNTTHDPSVTIVP</sequence>
<keyword evidence="4" id="KW-1185">Reference proteome</keyword>
<dbReference type="SUPFAM" id="SSF53448">
    <property type="entry name" value="Nucleotide-diphospho-sugar transferases"/>
    <property type="match status" value="1"/>
</dbReference>
<protein>
    <submittedName>
        <fullName evidence="2 3">Uncharacterized protein</fullName>
    </submittedName>
</protein>
<dbReference type="GO" id="GO:0016020">
    <property type="term" value="C:membrane"/>
    <property type="evidence" value="ECO:0007669"/>
    <property type="project" value="GOC"/>
</dbReference>
<dbReference type="Gene3D" id="3.90.550.20">
    <property type="match status" value="1"/>
</dbReference>
<feature type="non-terminal residue" evidence="2">
    <location>
        <position position="1"/>
    </location>
</feature>
<evidence type="ECO:0000256" key="1">
    <source>
        <dbReference type="ARBA" id="ARBA00022679"/>
    </source>
</evidence>
<dbReference type="HOGENOM" id="CLU_036369_4_1_1"/>
<dbReference type="EMBL" id="AMQN01005365">
    <property type="status" value="NOT_ANNOTATED_CDS"/>
    <property type="molecule type" value="Genomic_DNA"/>
</dbReference>
<reference evidence="2 4" key="2">
    <citation type="journal article" date="2013" name="Nature">
        <title>Insights into bilaterian evolution from three spiralian genomes.</title>
        <authorList>
            <person name="Simakov O."/>
            <person name="Marletaz F."/>
            <person name="Cho S.J."/>
            <person name="Edsinger-Gonzales E."/>
            <person name="Havlak P."/>
            <person name="Hellsten U."/>
            <person name="Kuo D.H."/>
            <person name="Larsson T."/>
            <person name="Lv J."/>
            <person name="Arendt D."/>
            <person name="Savage R."/>
            <person name="Osoegawa K."/>
            <person name="de Jong P."/>
            <person name="Grimwood J."/>
            <person name="Chapman J.A."/>
            <person name="Shapiro H."/>
            <person name="Aerts A."/>
            <person name="Otillar R.P."/>
            <person name="Terry A.Y."/>
            <person name="Boore J.L."/>
            <person name="Grigoriev I.V."/>
            <person name="Lindberg D.R."/>
            <person name="Seaver E.C."/>
            <person name="Weisblat D.A."/>
            <person name="Putnam N.H."/>
            <person name="Rokhsar D.S."/>
        </authorList>
    </citation>
    <scope>NUCLEOTIDE SEQUENCE</scope>
    <source>
        <strain evidence="2 4">I ESC-2004</strain>
    </source>
</reference>
<dbReference type="InterPro" id="IPR029044">
    <property type="entry name" value="Nucleotide-diphossugar_trans"/>
</dbReference>
<dbReference type="Proteomes" id="UP000014760">
    <property type="component" value="Unassembled WGS sequence"/>
</dbReference>
<dbReference type="GO" id="GO:0000030">
    <property type="term" value="F:mannosyltransferase activity"/>
    <property type="evidence" value="ECO:0007669"/>
    <property type="project" value="TreeGrafter"/>
</dbReference>
<evidence type="ECO:0000313" key="4">
    <source>
        <dbReference type="Proteomes" id="UP000014760"/>
    </source>
</evidence>
<evidence type="ECO:0000313" key="2">
    <source>
        <dbReference type="EMBL" id="ELU12549.1"/>
    </source>
</evidence>
<reference evidence="4" key="1">
    <citation type="submission" date="2012-12" db="EMBL/GenBank/DDBJ databases">
        <authorList>
            <person name="Hellsten U."/>
            <person name="Grimwood J."/>
            <person name="Chapman J.A."/>
            <person name="Shapiro H."/>
            <person name="Aerts A."/>
            <person name="Otillar R.P."/>
            <person name="Terry A.Y."/>
            <person name="Boore J.L."/>
            <person name="Simakov O."/>
            <person name="Marletaz F."/>
            <person name="Cho S.-J."/>
            <person name="Edsinger-Gonzales E."/>
            <person name="Havlak P."/>
            <person name="Kuo D.-H."/>
            <person name="Larsson T."/>
            <person name="Lv J."/>
            <person name="Arendt D."/>
            <person name="Savage R."/>
            <person name="Osoegawa K."/>
            <person name="de Jong P."/>
            <person name="Lindberg D.R."/>
            <person name="Seaver E.C."/>
            <person name="Weisblat D.A."/>
            <person name="Putnam N.H."/>
            <person name="Grigoriev I.V."/>
            <person name="Rokhsar D.S."/>
        </authorList>
    </citation>
    <scope>NUCLEOTIDE SEQUENCE</scope>
    <source>
        <strain evidence="4">I ESC-2004</strain>
    </source>
</reference>
<dbReference type="Pfam" id="PF04488">
    <property type="entry name" value="Gly_transf_sug"/>
    <property type="match status" value="1"/>
</dbReference>
<organism evidence="2">
    <name type="scientific">Capitella teleta</name>
    <name type="common">Polychaete worm</name>
    <dbReference type="NCBI Taxonomy" id="283909"/>
    <lineage>
        <taxon>Eukaryota</taxon>
        <taxon>Metazoa</taxon>
        <taxon>Spiralia</taxon>
        <taxon>Lophotrochozoa</taxon>
        <taxon>Annelida</taxon>
        <taxon>Polychaeta</taxon>
        <taxon>Sedentaria</taxon>
        <taxon>Scolecida</taxon>
        <taxon>Capitellidae</taxon>
        <taxon>Capitella</taxon>
    </lineage>
</organism>
<dbReference type="PANTHER" id="PTHR32385">
    <property type="entry name" value="MANNOSYL PHOSPHORYLINOSITOL CERAMIDE SYNTHASE"/>
    <property type="match status" value="1"/>
</dbReference>
<dbReference type="EMBL" id="KB295847">
    <property type="protein sequence ID" value="ELU12549.1"/>
    <property type="molecule type" value="Genomic_DNA"/>
</dbReference>
<evidence type="ECO:0000313" key="3">
    <source>
        <dbReference type="EnsemblMetazoa" id="CapteP54872"/>
    </source>
</evidence>
<accession>R7V1X8</accession>
<reference evidence="3" key="3">
    <citation type="submission" date="2015-06" db="UniProtKB">
        <authorList>
            <consortium name="EnsemblMetazoa"/>
        </authorList>
    </citation>
    <scope>IDENTIFICATION</scope>
</reference>
<dbReference type="EnsemblMetazoa" id="CapteT54872">
    <property type="protein sequence ID" value="CapteP54872"/>
    <property type="gene ID" value="CapteG54872"/>
</dbReference>
<dbReference type="PANTHER" id="PTHR32385:SF15">
    <property type="entry name" value="INOSITOL PHOSPHOCERAMIDE MANNOSYLTRANSFERASE 1"/>
    <property type="match status" value="1"/>
</dbReference>
<dbReference type="OrthoDB" id="9997758at2759"/>